<dbReference type="InterPro" id="IPR002035">
    <property type="entry name" value="VWF_A"/>
</dbReference>
<keyword evidence="3" id="KW-0812">Transmembrane</keyword>
<feature type="domain" description="VWFA" evidence="4">
    <location>
        <begin position="95"/>
        <end position="295"/>
    </location>
</feature>
<feature type="compositionally biased region" description="Polar residues" evidence="2">
    <location>
        <begin position="534"/>
        <end position="559"/>
    </location>
</feature>
<feature type="compositionally biased region" description="Low complexity" evidence="2">
    <location>
        <begin position="460"/>
        <end position="526"/>
    </location>
</feature>
<feature type="region of interest" description="Disordered" evidence="2">
    <location>
        <begin position="460"/>
        <end position="665"/>
    </location>
</feature>
<feature type="repeat" description="TPR" evidence="1">
    <location>
        <begin position="414"/>
        <end position="447"/>
    </location>
</feature>
<dbReference type="SMART" id="SM00327">
    <property type="entry name" value="VWA"/>
    <property type="match status" value="1"/>
</dbReference>
<proteinExistence type="predicted"/>
<dbReference type="PROSITE" id="PS50234">
    <property type="entry name" value="VWFA"/>
    <property type="match status" value="1"/>
</dbReference>
<dbReference type="Proteomes" id="UP001595548">
    <property type="component" value="Unassembled WGS sequence"/>
</dbReference>
<dbReference type="Pfam" id="PF00515">
    <property type="entry name" value="TPR_1"/>
    <property type="match status" value="1"/>
</dbReference>
<gene>
    <name evidence="5" type="ORF">ACFOEB_06545</name>
</gene>
<dbReference type="RefSeq" id="WP_382415307.1">
    <property type="nucleotide sequence ID" value="NZ_AP031500.1"/>
</dbReference>
<evidence type="ECO:0000313" key="6">
    <source>
        <dbReference type="Proteomes" id="UP001595548"/>
    </source>
</evidence>
<sequence>MNWLTEFHFLRPWALLLIVPVGILVAVLWRTRANHSRWQQLIAPELLTHLIDGVSKKQSRLGVIAVASALVIACLALAGPAWERQSSPVHRQANALIIALDLSPSMVVKDVKPSRLVRARLKVAELLKARDEGETALIVYGDDAHLVTPLTDDTKTIASMLPTLTPSIMPVPGSRPEAAIERALKMFSDAGYDHGHILLVTDEVTTDAAHNINKTLKNTGIRLLILGVGTDAGAPIPSGRGGFVRDASNDVVIARLGSARLQKLAQNNGGRYITNTVDQQDIDYLNPAGSLLERPKDDDTRNQKMDQWLDRGPWLVLLLLPLLLLSFRRGTVVAILMLPLLAVQSPPLQAQALESPILNKAFLTPDQRGAKALSDGDTASAAEAFKDPLWKGTAQYRAGNFEAAANSFAQYDSALAHYNRGNALARAGKLDEALNAYKQALKADPEMTDAKANKALLEQLQEQQKQQEQQSQQQQDQSGQNSSQSEQQQSQNSQQDQQQSEQNSESDNSSADSQSGANSSSGSPSDPQDKPGQSDPQNSAASSDPSQGEAEQNTQNDDGQSSSANSQSAQDQAQSEQQTSSASSGANTGENTGEDGEGEQEIEAQAQPLTPEEQEARQATEQWLRQIPDDPSGLLRNKFRYEYNQQRQDRQQKKLNTFGNSEQRW</sequence>
<dbReference type="Pfam" id="PF13519">
    <property type="entry name" value="VWA_2"/>
    <property type="match status" value="1"/>
</dbReference>
<comment type="caution">
    <text evidence="5">The sequence shown here is derived from an EMBL/GenBank/DDBJ whole genome shotgun (WGS) entry which is preliminary data.</text>
</comment>
<evidence type="ECO:0000259" key="4">
    <source>
        <dbReference type="PROSITE" id="PS50234"/>
    </source>
</evidence>
<keyword evidence="3" id="KW-0472">Membrane</keyword>
<evidence type="ECO:0000256" key="3">
    <source>
        <dbReference type="SAM" id="Phobius"/>
    </source>
</evidence>
<dbReference type="SUPFAM" id="SSF53300">
    <property type="entry name" value="vWA-like"/>
    <property type="match status" value="1"/>
</dbReference>
<feature type="compositionally biased region" description="Acidic residues" evidence="2">
    <location>
        <begin position="592"/>
        <end position="602"/>
    </location>
</feature>
<reference evidence="6" key="1">
    <citation type="journal article" date="2019" name="Int. J. Syst. Evol. Microbiol.">
        <title>The Global Catalogue of Microorganisms (GCM) 10K type strain sequencing project: providing services to taxonomists for standard genome sequencing and annotation.</title>
        <authorList>
            <consortium name="The Broad Institute Genomics Platform"/>
            <consortium name="The Broad Institute Genome Sequencing Center for Infectious Disease"/>
            <person name="Wu L."/>
            <person name="Ma J."/>
        </authorList>
    </citation>
    <scope>NUCLEOTIDE SEQUENCE [LARGE SCALE GENOMIC DNA]</scope>
    <source>
        <strain evidence="6">KCTC 52141</strain>
    </source>
</reference>
<evidence type="ECO:0000313" key="5">
    <source>
        <dbReference type="EMBL" id="MFC3154859.1"/>
    </source>
</evidence>
<dbReference type="Gene3D" id="3.40.50.410">
    <property type="entry name" value="von Willebrand factor, type A domain"/>
    <property type="match status" value="1"/>
</dbReference>
<dbReference type="SMART" id="SM00028">
    <property type="entry name" value="TPR"/>
    <property type="match status" value="1"/>
</dbReference>
<dbReference type="InterPro" id="IPR036465">
    <property type="entry name" value="vWFA_dom_sf"/>
</dbReference>
<evidence type="ECO:0000256" key="1">
    <source>
        <dbReference type="PROSITE-ProRule" id="PRU00339"/>
    </source>
</evidence>
<dbReference type="InterPro" id="IPR011990">
    <property type="entry name" value="TPR-like_helical_dom_sf"/>
</dbReference>
<dbReference type="PANTHER" id="PTHR22550">
    <property type="entry name" value="SPORE GERMINATION PROTEIN"/>
    <property type="match status" value="1"/>
</dbReference>
<keyword evidence="1" id="KW-0802">TPR repeat</keyword>
<dbReference type="PROSITE" id="PS50005">
    <property type="entry name" value="TPR"/>
    <property type="match status" value="1"/>
</dbReference>
<dbReference type="Gene3D" id="1.25.40.10">
    <property type="entry name" value="Tetratricopeptide repeat domain"/>
    <property type="match status" value="1"/>
</dbReference>
<keyword evidence="6" id="KW-1185">Reference proteome</keyword>
<accession>A0ABV7HLX2</accession>
<dbReference type="EMBL" id="JBHRTL010000006">
    <property type="protein sequence ID" value="MFC3154859.1"/>
    <property type="molecule type" value="Genomic_DNA"/>
</dbReference>
<name>A0ABV7HLX2_9GAMM</name>
<dbReference type="SUPFAM" id="SSF48452">
    <property type="entry name" value="TPR-like"/>
    <property type="match status" value="1"/>
</dbReference>
<dbReference type="PANTHER" id="PTHR22550:SF14">
    <property type="entry name" value="VWFA DOMAIN-CONTAINING PROTEIN"/>
    <property type="match status" value="1"/>
</dbReference>
<feature type="compositionally biased region" description="Low complexity" evidence="2">
    <location>
        <begin position="560"/>
        <end position="591"/>
    </location>
</feature>
<feature type="transmembrane region" description="Helical" evidence="3">
    <location>
        <begin position="61"/>
        <end position="81"/>
    </location>
</feature>
<dbReference type="InterPro" id="IPR050768">
    <property type="entry name" value="UPF0353/GerABKA_families"/>
</dbReference>
<evidence type="ECO:0000256" key="2">
    <source>
        <dbReference type="SAM" id="MobiDB-lite"/>
    </source>
</evidence>
<feature type="compositionally biased region" description="Polar residues" evidence="2">
    <location>
        <begin position="654"/>
        <end position="665"/>
    </location>
</feature>
<dbReference type="PROSITE" id="PS50293">
    <property type="entry name" value="TPR_REGION"/>
    <property type="match status" value="1"/>
</dbReference>
<organism evidence="5 6">
    <name type="scientific">Gilvimarinus japonicus</name>
    <dbReference type="NCBI Taxonomy" id="1796469"/>
    <lineage>
        <taxon>Bacteria</taxon>
        <taxon>Pseudomonadati</taxon>
        <taxon>Pseudomonadota</taxon>
        <taxon>Gammaproteobacteria</taxon>
        <taxon>Cellvibrionales</taxon>
        <taxon>Cellvibrionaceae</taxon>
        <taxon>Gilvimarinus</taxon>
    </lineage>
</organism>
<dbReference type="InterPro" id="IPR019734">
    <property type="entry name" value="TPR_rpt"/>
</dbReference>
<keyword evidence="3" id="KW-1133">Transmembrane helix</keyword>
<feature type="transmembrane region" description="Helical" evidence="3">
    <location>
        <begin position="12"/>
        <end position="29"/>
    </location>
</feature>
<protein>
    <submittedName>
        <fullName evidence="5">VWA domain-containing protein</fullName>
    </submittedName>
</protein>